<dbReference type="OrthoDB" id="9959616at2"/>
<comment type="caution">
    <text evidence="2">The sequence shown here is derived from an EMBL/GenBank/DDBJ whole genome shotgun (WGS) entry which is preliminary data.</text>
</comment>
<dbReference type="EMBL" id="BBXV01000083">
    <property type="protein sequence ID" value="GAQ19935.1"/>
    <property type="molecule type" value="Genomic_DNA"/>
</dbReference>
<evidence type="ECO:0000313" key="3">
    <source>
        <dbReference type="Proteomes" id="UP000052946"/>
    </source>
</evidence>
<feature type="region of interest" description="Disordered" evidence="1">
    <location>
        <begin position="1"/>
        <end position="53"/>
    </location>
</feature>
<dbReference type="AlphaFoldDB" id="A0A0U9HBL8"/>
<sequence>MLPAVERLIKKDMGGNNEAMKRHIERTNKEYELKKEQEKEERRKNREKKKKETEEFLSFYKKHPLNNEMVEKLKEVEPSLRKRINPVYILDKDFNIVNLVTSKNLIGNWVHENGYSKKRLGRTTIFEYIRNETLYKDRFYFVPSQNYDDFIDRKKLIKKVLL</sequence>
<evidence type="ECO:0000256" key="1">
    <source>
        <dbReference type="SAM" id="MobiDB-lite"/>
    </source>
</evidence>
<reference evidence="2 3" key="2">
    <citation type="journal article" date="2016" name="Genome Announc.">
        <title>Draft Genome Sequence of Oceanobacillus picturae Heshi-B3, Isolated from Fermented Rice Bran in a Traditional Japanese Seafood Dish.</title>
        <authorList>
            <person name="Akuzawa S."/>
            <person name="Nagaoka J."/>
            <person name="Kanekatsu M."/>
            <person name="Kanesaki Y."/>
            <person name="Suzuki T."/>
        </authorList>
    </citation>
    <scope>NUCLEOTIDE SEQUENCE [LARGE SCALE GENOMIC DNA]</scope>
    <source>
        <strain evidence="2 3">Heshi-B3</strain>
    </source>
</reference>
<accession>A0A0U9HBL8</accession>
<gene>
    <name evidence="2" type="ORF">OPHB3_3920</name>
</gene>
<reference evidence="3" key="1">
    <citation type="submission" date="2015-07" db="EMBL/GenBank/DDBJ databases">
        <title>Draft Genome Sequence of Oceanobacillus picturae Heshi-B3 that Was Isolated from Fermented Rice Bran with Aging Salted Mackerel, Which Was Named Heshiko as Traditional Fermented Seafood in Japan.</title>
        <authorList>
            <person name="Akuzawa S."/>
            <person name="Nakagawa J."/>
            <person name="Kanekatsu T."/>
            <person name="Kanesaki Y."/>
            <person name="Suzuki T."/>
        </authorList>
    </citation>
    <scope>NUCLEOTIDE SEQUENCE [LARGE SCALE GENOMIC DNA]</scope>
    <source>
        <strain evidence="3">Heshi-B3</strain>
    </source>
</reference>
<name>A0A0U9HBL8_9BACI</name>
<organism evidence="2 3">
    <name type="scientific">Oceanobacillus picturae</name>
    <dbReference type="NCBI Taxonomy" id="171693"/>
    <lineage>
        <taxon>Bacteria</taxon>
        <taxon>Bacillati</taxon>
        <taxon>Bacillota</taxon>
        <taxon>Bacilli</taxon>
        <taxon>Bacillales</taxon>
        <taxon>Bacillaceae</taxon>
        <taxon>Oceanobacillus</taxon>
    </lineage>
</organism>
<protein>
    <submittedName>
        <fullName evidence="2">Uncharacterized protein</fullName>
    </submittedName>
</protein>
<feature type="compositionally biased region" description="Basic and acidic residues" evidence="1">
    <location>
        <begin position="7"/>
        <end position="53"/>
    </location>
</feature>
<proteinExistence type="predicted"/>
<dbReference type="Proteomes" id="UP000052946">
    <property type="component" value="Unassembled WGS sequence"/>
</dbReference>
<evidence type="ECO:0000313" key="2">
    <source>
        <dbReference type="EMBL" id="GAQ19935.1"/>
    </source>
</evidence>
<dbReference type="RefSeq" id="WP_058951422.1">
    <property type="nucleotide sequence ID" value="NZ_BBXV01000083.1"/>
</dbReference>